<dbReference type="PANTHER" id="PTHR45339">
    <property type="entry name" value="HYBRID SIGNAL TRANSDUCTION HISTIDINE KINASE J"/>
    <property type="match status" value="1"/>
</dbReference>
<gene>
    <name evidence="13" type="ORF">ACFSJ3_10090</name>
</gene>
<keyword evidence="7" id="KW-1133">Transmembrane helix</keyword>
<dbReference type="InterPro" id="IPR036097">
    <property type="entry name" value="HisK_dim/P_sf"/>
</dbReference>
<dbReference type="InterPro" id="IPR001610">
    <property type="entry name" value="PAC"/>
</dbReference>
<dbReference type="Pfam" id="PF00072">
    <property type="entry name" value="Response_reg"/>
    <property type="match status" value="1"/>
</dbReference>
<evidence type="ECO:0000259" key="8">
    <source>
        <dbReference type="PROSITE" id="PS50109"/>
    </source>
</evidence>
<dbReference type="EMBL" id="JBHUHT010000012">
    <property type="protein sequence ID" value="MFD2096333.1"/>
    <property type="molecule type" value="Genomic_DNA"/>
</dbReference>
<dbReference type="SMART" id="SM00091">
    <property type="entry name" value="PAS"/>
    <property type="match status" value="2"/>
</dbReference>
<dbReference type="Gene3D" id="1.20.120.160">
    <property type="entry name" value="HPT domain"/>
    <property type="match status" value="1"/>
</dbReference>
<dbReference type="CDD" id="cd00082">
    <property type="entry name" value="HisKA"/>
    <property type="match status" value="1"/>
</dbReference>
<keyword evidence="4" id="KW-0902">Two-component regulatory system</keyword>
<dbReference type="PANTHER" id="PTHR45339:SF3">
    <property type="entry name" value="HISTIDINE KINASE"/>
    <property type="match status" value="1"/>
</dbReference>
<dbReference type="SUPFAM" id="SSF47384">
    <property type="entry name" value="Homodimeric domain of signal transducing histidine kinase"/>
    <property type="match status" value="1"/>
</dbReference>
<dbReference type="CDD" id="cd17546">
    <property type="entry name" value="REC_hyHK_CKI1_RcsC-like"/>
    <property type="match status" value="1"/>
</dbReference>
<dbReference type="Proteomes" id="UP001597380">
    <property type="component" value="Unassembled WGS sequence"/>
</dbReference>
<dbReference type="CDD" id="cd00130">
    <property type="entry name" value="PAS"/>
    <property type="match status" value="2"/>
</dbReference>
<evidence type="ECO:0000313" key="13">
    <source>
        <dbReference type="EMBL" id="MFD2096333.1"/>
    </source>
</evidence>
<evidence type="ECO:0000256" key="6">
    <source>
        <dbReference type="PROSITE-ProRule" id="PRU00169"/>
    </source>
</evidence>
<feature type="domain" description="Response regulatory" evidence="9">
    <location>
        <begin position="1081"/>
        <end position="1197"/>
    </location>
</feature>
<dbReference type="PRINTS" id="PR00344">
    <property type="entry name" value="BCTRLSENSOR"/>
</dbReference>
<evidence type="ECO:0000256" key="1">
    <source>
        <dbReference type="ARBA" id="ARBA00000085"/>
    </source>
</evidence>
<dbReference type="GO" id="GO:0005524">
    <property type="term" value="F:ATP binding"/>
    <property type="evidence" value="ECO:0007669"/>
    <property type="project" value="UniProtKB-KW"/>
</dbReference>
<dbReference type="Pfam" id="PF00512">
    <property type="entry name" value="HisKA"/>
    <property type="match status" value="1"/>
</dbReference>
<dbReference type="SUPFAM" id="SSF47226">
    <property type="entry name" value="Histidine-containing phosphotransfer domain, HPT domain"/>
    <property type="match status" value="1"/>
</dbReference>
<dbReference type="InterPro" id="IPR001789">
    <property type="entry name" value="Sig_transdc_resp-reg_receiver"/>
</dbReference>
<feature type="domain" description="Histidine kinase" evidence="8">
    <location>
        <begin position="715"/>
        <end position="936"/>
    </location>
</feature>
<dbReference type="Gene3D" id="3.30.565.10">
    <property type="entry name" value="Histidine kinase-like ATPase, C-terminal domain"/>
    <property type="match status" value="1"/>
</dbReference>
<proteinExistence type="predicted"/>
<accession>A0ABW4XMJ7</accession>
<dbReference type="Pfam" id="PF08448">
    <property type="entry name" value="PAS_4"/>
    <property type="match status" value="1"/>
</dbReference>
<dbReference type="PROSITE" id="PS50894">
    <property type="entry name" value="HPT"/>
    <property type="match status" value="1"/>
</dbReference>
<keyword evidence="7" id="KW-0812">Transmembrane</keyword>
<dbReference type="InterPro" id="IPR035965">
    <property type="entry name" value="PAS-like_dom_sf"/>
</dbReference>
<dbReference type="InterPro" id="IPR000700">
    <property type="entry name" value="PAS-assoc_C"/>
</dbReference>
<dbReference type="Pfam" id="PF08447">
    <property type="entry name" value="PAS_3"/>
    <property type="match status" value="1"/>
</dbReference>
<dbReference type="InterPro" id="IPR000014">
    <property type="entry name" value="PAS"/>
</dbReference>
<evidence type="ECO:0000259" key="10">
    <source>
        <dbReference type="PROSITE" id="PS50112"/>
    </source>
</evidence>
<sequence>MKQGILKRYSRAIRLAYVGVLLVALCASLVLYQLHSDEALQRHNQGIDDYAEYVDKLLGSSARAMGGLNQFATDHLSQPLRINQPYLLSHFESNSLEQYYEEITDSNYRRVSGVHFGRIIGRGTLYDRGEWFFRELMMVADLDTGLLMLEMSVPQVGAMYYCSQSGFVNMFPWTAEYAPVAKELLANVEACATEPSQWSSPMVSKVLQQLVVTLSESVSVGEERQGRVVMELPLALLTEYLNEQKALPGSAMLVDPDGKVLAHEKLVKQNELTIYDWQIGLPEALRDFSLEQLKELRSGSVIRGYHVKTSLLPNAPWLLVYVTPEEQLLGPLRIEFALNLFLLFAGLSVLVSITNHLSKLTFVQPATELLYHIEACSEGNIRKDYPSPKGWNAWYELVSETFSQKRALLRALEEQNLHLDNQVAERTRELRERSEQREKEFSLLRSLLDSIPDLIYFKDEQGRYLGSNKAYERALGMEGNELIGELGPQLEPVSGDDTKEDARVYRRREQVSKRDWYRLADGTEALLDTLRTPFFDRNGDFLGLICIGRDATSQYQAEQKLHQSERRFRTALEAVADGLWDFRPDQPALFASDRFWTMLGYEPGELSFTRDAWHSLVAESHREKFESELNAYLNKVSVSEPRGFDMEYELNCKSGKRLWVRIRGSVVEWDERGKPLRMMGTHSDISQRKQFEQVLLKAKQEAELASRYKSEFLANMSHEIRTPMNAILGMLRLGLKTRPEAPLVTYLEKARGAADGLLGIINDILDFSKIEAGRMDLEQIQFDLEEVVELAISHIAIRAEQKQISLVVEMADELPTILVGDPLRLGQVMNNLLSNAVKFTDEGEIRIALSYETEGTDQIRLHVVVSDTGMGIDSGAQKHLFEAFQQADGSMTRRFGGTGLGLSICRQLVELMGGSIQVESEPGEGSRFMFDLIAKQPDSALQPQQPLPYKKALLWLEKRDEQKELAEALKRIGMSTQTVMGKQSLIDGLRESDDSALLFVDEARLGDPVLTKILSKESHWRLMVVGGVAQHHLPDALKGQADWLLRPILPGRLRRTLMRLHRDSASEQPLTEQLSSMKDKRVLLVEDNQLNQEVALSLLGEYPVEIEVVDNGAKAVTMVQQKSFDLVLMDIQMPVMDGLTATETIRTLPGMAELPVIAMTAHAMAGDRERSIHAGMNDHITKPITPESIEQVLKRWLAKDEHIEASPSVERTSENETNRSDVDSNLVLDHSFGLRQFSGRRSGYHSALAQFESRYTNQSQALNEMLVGGKGEQLKNEIHTLKGVAGNLGAHALSQACVEWEQHPEDSNSLVKVEQALKQALLQVSTLLTEQRSIDRAPVQSEYESVLTPELVIAKLDEMITALSASDYVDEATVDDIRPLLVEEKGQLMLKGLVRALSEFDSEKALEQAQFLKAHVEMLNEKEGPVR</sequence>
<dbReference type="PROSITE" id="PS50112">
    <property type="entry name" value="PAS"/>
    <property type="match status" value="2"/>
</dbReference>
<comment type="caution">
    <text evidence="13">The sequence shown here is derived from an EMBL/GenBank/DDBJ whole genome shotgun (WGS) entry which is preliminary data.</text>
</comment>
<feature type="domain" description="PAC" evidence="11">
    <location>
        <begin position="644"/>
        <end position="697"/>
    </location>
</feature>
<reference evidence="14" key="1">
    <citation type="journal article" date="2019" name="Int. J. Syst. Evol. Microbiol.">
        <title>The Global Catalogue of Microorganisms (GCM) 10K type strain sequencing project: providing services to taxonomists for standard genome sequencing and annotation.</title>
        <authorList>
            <consortium name="The Broad Institute Genomics Platform"/>
            <consortium name="The Broad Institute Genome Sequencing Center for Infectious Disease"/>
            <person name="Wu L."/>
            <person name="Ma J."/>
        </authorList>
    </citation>
    <scope>NUCLEOTIDE SEQUENCE [LARGE SCALE GENOMIC DNA]</scope>
    <source>
        <strain evidence="14">CGMCC 1.10992</strain>
    </source>
</reference>
<dbReference type="Gene3D" id="1.10.287.130">
    <property type="match status" value="1"/>
</dbReference>
<feature type="transmembrane region" description="Helical" evidence="7">
    <location>
        <begin position="12"/>
        <end position="34"/>
    </location>
</feature>
<dbReference type="SUPFAM" id="SSF55785">
    <property type="entry name" value="PYP-like sensor domain (PAS domain)"/>
    <property type="match status" value="2"/>
</dbReference>
<dbReference type="PROSITE" id="PS50110">
    <property type="entry name" value="RESPONSE_REGULATORY"/>
    <property type="match status" value="1"/>
</dbReference>
<dbReference type="InterPro" id="IPR008207">
    <property type="entry name" value="Sig_transdc_His_kin_Hpt_dom"/>
</dbReference>
<dbReference type="InterPro" id="IPR036890">
    <property type="entry name" value="HATPase_C_sf"/>
</dbReference>
<dbReference type="CDD" id="cd00088">
    <property type="entry name" value="HPT"/>
    <property type="match status" value="1"/>
</dbReference>
<dbReference type="InterPro" id="IPR036641">
    <property type="entry name" value="HPT_dom_sf"/>
</dbReference>
<keyword evidence="13" id="KW-0067">ATP-binding</keyword>
<dbReference type="RefSeq" id="WP_345339283.1">
    <property type="nucleotide sequence ID" value="NZ_BAABLI010000008.1"/>
</dbReference>
<evidence type="ECO:0000313" key="14">
    <source>
        <dbReference type="Proteomes" id="UP001597380"/>
    </source>
</evidence>
<dbReference type="InterPro" id="IPR013655">
    <property type="entry name" value="PAS_fold_3"/>
</dbReference>
<feature type="domain" description="PAS" evidence="10">
    <location>
        <begin position="440"/>
        <end position="485"/>
    </location>
</feature>
<dbReference type="PROSITE" id="PS50113">
    <property type="entry name" value="PAC"/>
    <property type="match status" value="2"/>
</dbReference>
<evidence type="ECO:0000259" key="11">
    <source>
        <dbReference type="PROSITE" id="PS50113"/>
    </source>
</evidence>
<dbReference type="InterPro" id="IPR011006">
    <property type="entry name" value="CheY-like_superfamily"/>
</dbReference>
<dbReference type="InterPro" id="IPR004358">
    <property type="entry name" value="Sig_transdc_His_kin-like_C"/>
</dbReference>
<dbReference type="NCBIfam" id="TIGR00229">
    <property type="entry name" value="sensory_box"/>
    <property type="match status" value="2"/>
</dbReference>
<evidence type="ECO:0000256" key="5">
    <source>
        <dbReference type="PROSITE-ProRule" id="PRU00110"/>
    </source>
</evidence>
<keyword evidence="3 6" id="KW-0597">Phosphoprotein</keyword>
<evidence type="ECO:0000256" key="2">
    <source>
        <dbReference type="ARBA" id="ARBA00012438"/>
    </source>
</evidence>
<dbReference type="InterPro" id="IPR003661">
    <property type="entry name" value="HisK_dim/P_dom"/>
</dbReference>
<evidence type="ECO:0000259" key="9">
    <source>
        <dbReference type="PROSITE" id="PS50110"/>
    </source>
</evidence>
<comment type="catalytic activity">
    <reaction evidence="1">
        <text>ATP + protein L-histidine = ADP + protein N-phospho-L-histidine.</text>
        <dbReference type="EC" id="2.7.13.3"/>
    </reaction>
</comment>
<dbReference type="Gene3D" id="3.30.450.20">
    <property type="entry name" value="PAS domain"/>
    <property type="match status" value="4"/>
</dbReference>
<dbReference type="PROSITE" id="PS50109">
    <property type="entry name" value="HIS_KIN"/>
    <property type="match status" value="1"/>
</dbReference>
<feature type="modified residue" description="Phosphohistidine" evidence="5">
    <location>
        <position position="1279"/>
    </location>
</feature>
<name>A0ABW4XMJ7_9GAMM</name>
<keyword evidence="7" id="KW-0472">Membrane</keyword>
<dbReference type="InterPro" id="IPR013656">
    <property type="entry name" value="PAS_4"/>
</dbReference>
<evidence type="ECO:0000256" key="7">
    <source>
        <dbReference type="SAM" id="Phobius"/>
    </source>
</evidence>
<dbReference type="CDD" id="cd16922">
    <property type="entry name" value="HATPase_EvgS-ArcB-TorS-like"/>
    <property type="match status" value="1"/>
</dbReference>
<keyword evidence="14" id="KW-1185">Reference proteome</keyword>
<dbReference type="SUPFAM" id="SSF55874">
    <property type="entry name" value="ATPase domain of HSP90 chaperone/DNA topoisomerase II/histidine kinase"/>
    <property type="match status" value="1"/>
</dbReference>
<feature type="domain" description="HPt" evidence="12">
    <location>
        <begin position="1240"/>
        <end position="1331"/>
    </location>
</feature>
<dbReference type="Pfam" id="PF02518">
    <property type="entry name" value="HATPase_c"/>
    <property type="match status" value="1"/>
</dbReference>
<evidence type="ECO:0000256" key="4">
    <source>
        <dbReference type="ARBA" id="ARBA00023012"/>
    </source>
</evidence>
<dbReference type="EC" id="2.7.13.3" evidence="2"/>
<organism evidence="13 14">
    <name type="scientific">Corallincola platygyrae</name>
    <dbReference type="NCBI Taxonomy" id="1193278"/>
    <lineage>
        <taxon>Bacteria</taxon>
        <taxon>Pseudomonadati</taxon>
        <taxon>Pseudomonadota</taxon>
        <taxon>Gammaproteobacteria</taxon>
        <taxon>Alteromonadales</taxon>
        <taxon>Psychromonadaceae</taxon>
        <taxon>Corallincola</taxon>
    </lineage>
</organism>
<dbReference type="SMART" id="SM00086">
    <property type="entry name" value="PAC"/>
    <property type="match status" value="2"/>
</dbReference>
<keyword evidence="13" id="KW-0547">Nucleotide-binding</keyword>
<feature type="modified residue" description="4-aspartylphosphate" evidence="6">
    <location>
        <position position="1130"/>
    </location>
</feature>
<dbReference type="SMART" id="SM00448">
    <property type="entry name" value="REC"/>
    <property type="match status" value="1"/>
</dbReference>
<dbReference type="InterPro" id="IPR003594">
    <property type="entry name" value="HATPase_dom"/>
</dbReference>
<dbReference type="SUPFAM" id="SSF52172">
    <property type="entry name" value="CheY-like"/>
    <property type="match status" value="1"/>
</dbReference>
<protein>
    <recommendedName>
        <fullName evidence="2">histidine kinase</fullName>
        <ecNumber evidence="2">2.7.13.3</ecNumber>
    </recommendedName>
</protein>
<dbReference type="Pfam" id="PF01627">
    <property type="entry name" value="Hpt"/>
    <property type="match status" value="1"/>
</dbReference>
<feature type="domain" description="PAC" evidence="11">
    <location>
        <begin position="510"/>
        <end position="563"/>
    </location>
</feature>
<dbReference type="SMART" id="SM00387">
    <property type="entry name" value="HATPase_c"/>
    <property type="match status" value="1"/>
</dbReference>
<dbReference type="Gene3D" id="3.40.50.2300">
    <property type="match status" value="1"/>
</dbReference>
<evidence type="ECO:0000259" key="12">
    <source>
        <dbReference type="PROSITE" id="PS50894"/>
    </source>
</evidence>
<dbReference type="InterPro" id="IPR005467">
    <property type="entry name" value="His_kinase_dom"/>
</dbReference>
<evidence type="ECO:0000256" key="3">
    <source>
        <dbReference type="ARBA" id="ARBA00022553"/>
    </source>
</evidence>
<dbReference type="SMART" id="SM00388">
    <property type="entry name" value="HisKA"/>
    <property type="match status" value="1"/>
</dbReference>
<feature type="domain" description="PAS" evidence="10">
    <location>
        <begin position="564"/>
        <end position="606"/>
    </location>
</feature>